<comment type="similarity">
    <text evidence="1">Belongs to the LysR transcriptional regulatory family.</text>
</comment>
<dbReference type="NCBIfam" id="TIGR03418">
    <property type="entry name" value="chol_sulf_TF"/>
    <property type="match status" value="1"/>
</dbReference>
<dbReference type="PROSITE" id="PS50931">
    <property type="entry name" value="HTH_LYSR"/>
    <property type="match status" value="1"/>
</dbReference>
<dbReference type="KEGG" id="txi:TH3_16645"/>
<dbReference type="EMBL" id="CP004388">
    <property type="protein sequence ID" value="AJD53431.1"/>
    <property type="molecule type" value="Genomic_DNA"/>
</dbReference>
<dbReference type="Gene3D" id="3.40.190.10">
    <property type="entry name" value="Periplasmic binding protein-like II"/>
    <property type="match status" value="2"/>
</dbReference>
<dbReference type="GO" id="GO:0006351">
    <property type="term" value="P:DNA-templated transcription"/>
    <property type="evidence" value="ECO:0007669"/>
    <property type="project" value="TreeGrafter"/>
</dbReference>
<dbReference type="Gene3D" id="1.10.10.10">
    <property type="entry name" value="Winged helix-like DNA-binding domain superfamily/Winged helix DNA-binding domain"/>
    <property type="match status" value="1"/>
</dbReference>
<dbReference type="GO" id="GO:0043565">
    <property type="term" value="F:sequence-specific DNA binding"/>
    <property type="evidence" value="ECO:0007669"/>
    <property type="project" value="TreeGrafter"/>
</dbReference>
<evidence type="ECO:0000313" key="6">
    <source>
        <dbReference type="EMBL" id="AJD53431.1"/>
    </source>
</evidence>
<evidence type="ECO:0000256" key="2">
    <source>
        <dbReference type="ARBA" id="ARBA00023015"/>
    </source>
</evidence>
<dbReference type="InterPro" id="IPR005119">
    <property type="entry name" value="LysR_subst-bd"/>
</dbReference>
<evidence type="ECO:0000259" key="5">
    <source>
        <dbReference type="PROSITE" id="PS50931"/>
    </source>
</evidence>
<dbReference type="GO" id="GO:0003700">
    <property type="term" value="F:DNA-binding transcription factor activity"/>
    <property type="evidence" value="ECO:0007669"/>
    <property type="project" value="InterPro"/>
</dbReference>
<keyword evidence="3" id="KW-0238">DNA-binding</keyword>
<evidence type="ECO:0000256" key="3">
    <source>
        <dbReference type="ARBA" id="ARBA00023125"/>
    </source>
</evidence>
<dbReference type="PRINTS" id="PR00039">
    <property type="entry name" value="HTHLYSR"/>
</dbReference>
<gene>
    <name evidence="6" type="ORF">TH3_16645</name>
</gene>
<evidence type="ECO:0000256" key="4">
    <source>
        <dbReference type="ARBA" id="ARBA00023163"/>
    </source>
</evidence>
<dbReference type="InterPro" id="IPR058163">
    <property type="entry name" value="LysR-type_TF_proteobact-type"/>
</dbReference>
<feature type="domain" description="HTH lysR-type" evidence="5">
    <location>
        <begin position="6"/>
        <end position="63"/>
    </location>
</feature>
<protein>
    <submittedName>
        <fullName evidence="6">LysR family transcriptional regulator</fullName>
    </submittedName>
</protein>
<dbReference type="PANTHER" id="PTHR30537">
    <property type="entry name" value="HTH-TYPE TRANSCRIPTIONAL REGULATOR"/>
    <property type="match status" value="1"/>
</dbReference>
<dbReference type="AlphaFoldDB" id="A0AB72UGI1"/>
<organism evidence="6 7">
    <name type="scientific">Thalassospira xiamenensis M-5 = DSM 17429</name>
    <dbReference type="NCBI Taxonomy" id="1123366"/>
    <lineage>
        <taxon>Bacteria</taxon>
        <taxon>Pseudomonadati</taxon>
        <taxon>Pseudomonadota</taxon>
        <taxon>Alphaproteobacteria</taxon>
        <taxon>Rhodospirillales</taxon>
        <taxon>Thalassospiraceae</taxon>
        <taxon>Thalassospira</taxon>
    </lineage>
</organism>
<keyword evidence="4" id="KW-0804">Transcription</keyword>
<reference evidence="6 7" key="1">
    <citation type="journal article" date="2012" name="J. Bacteriol.">
        <title>Genome sequence of Thalassospira xiamenensis type strain M-5.</title>
        <authorList>
            <person name="Lai Q."/>
            <person name="Shao Z."/>
        </authorList>
    </citation>
    <scope>NUCLEOTIDE SEQUENCE [LARGE SCALE GENOMIC DNA]</scope>
    <source>
        <strain evidence="6 7">M-5</strain>
    </source>
</reference>
<evidence type="ECO:0000256" key="1">
    <source>
        <dbReference type="ARBA" id="ARBA00009437"/>
    </source>
</evidence>
<proteinExistence type="inferred from homology"/>
<dbReference type="Pfam" id="PF00126">
    <property type="entry name" value="HTH_1"/>
    <property type="match status" value="1"/>
</dbReference>
<dbReference type="Proteomes" id="UP000007127">
    <property type="component" value="Chromosome"/>
</dbReference>
<dbReference type="SUPFAM" id="SSF46785">
    <property type="entry name" value="Winged helix' DNA-binding domain"/>
    <property type="match status" value="1"/>
</dbReference>
<dbReference type="SUPFAM" id="SSF53850">
    <property type="entry name" value="Periplasmic binding protein-like II"/>
    <property type="match status" value="1"/>
</dbReference>
<accession>A0AB72UGI1</accession>
<keyword evidence="2" id="KW-0805">Transcription regulation</keyword>
<dbReference type="InterPro" id="IPR000847">
    <property type="entry name" value="LysR_HTH_N"/>
</dbReference>
<dbReference type="PANTHER" id="PTHR30537:SF26">
    <property type="entry name" value="GLYCINE CLEAVAGE SYSTEM TRANSCRIPTIONAL ACTIVATOR"/>
    <property type="match status" value="1"/>
</dbReference>
<dbReference type="InterPro" id="IPR036390">
    <property type="entry name" value="WH_DNA-bd_sf"/>
</dbReference>
<dbReference type="GeneID" id="31929002"/>
<dbReference type="InterPro" id="IPR036388">
    <property type="entry name" value="WH-like_DNA-bd_sf"/>
</dbReference>
<name>A0AB72UGI1_9PROT</name>
<sequence>MAQRHLDLGWLRTFDAVGRLGSLTRAAQELGLTQPAVTYQIRRVEEQLGLSLFHRSQGGSRLTEAGEVLFRAVRASVERIDDAAQETLRKARDPAIRIFTDYGFAAFWLMPRVADFRRLHPKAEVHIVASQSLEDELERDTDAAMVFGARGDFPPSAKLLIPERVVPVCAPGFLERYGPFDDPAQFANVPLLHLETTEKARWLTWATWLAAHGVAREPEQGDLGLNTYGFVIQAALAEQGLALGWIGLVDHHLAQGSLIQVGPEITRHDRGYWLVPSPSAHGTTAALLDWLINET</sequence>
<evidence type="ECO:0000313" key="7">
    <source>
        <dbReference type="Proteomes" id="UP000007127"/>
    </source>
</evidence>
<dbReference type="Pfam" id="PF03466">
    <property type="entry name" value="LysR_substrate"/>
    <property type="match status" value="1"/>
</dbReference>
<dbReference type="FunFam" id="1.10.10.10:FF:000001">
    <property type="entry name" value="LysR family transcriptional regulator"/>
    <property type="match status" value="1"/>
</dbReference>
<dbReference type="InterPro" id="IPR017786">
    <property type="entry name" value="TF_choline_sulphate-util"/>
</dbReference>
<dbReference type="RefSeq" id="WP_007090107.1">
    <property type="nucleotide sequence ID" value="NZ_CP004388.1"/>
</dbReference>